<protein>
    <recommendedName>
        <fullName evidence="7">Major facilitator superfamily (MFS) profile domain-containing protein</fullName>
    </recommendedName>
</protein>
<dbReference type="InterPro" id="IPR020846">
    <property type="entry name" value="MFS_dom"/>
</dbReference>
<gene>
    <name evidence="8" type="ORF">VE01_01668</name>
</gene>
<feature type="transmembrane region" description="Helical" evidence="6">
    <location>
        <begin position="488"/>
        <end position="508"/>
    </location>
</feature>
<dbReference type="Gene3D" id="1.20.1250.20">
    <property type="entry name" value="MFS general substrate transporter like domains"/>
    <property type="match status" value="1"/>
</dbReference>
<feature type="domain" description="Major facilitator superfamily (MFS) profile" evidence="7">
    <location>
        <begin position="72"/>
        <end position="513"/>
    </location>
</feature>
<dbReference type="FunFam" id="1.20.1250.20:FF:000217">
    <property type="entry name" value="MFS lactose permease, putative"/>
    <property type="match status" value="1"/>
</dbReference>
<evidence type="ECO:0000313" key="8">
    <source>
        <dbReference type="EMBL" id="OBU00347.1"/>
    </source>
</evidence>
<keyword evidence="5 6" id="KW-0472">Membrane</keyword>
<keyword evidence="3 6" id="KW-0812">Transmembrane</keyword>
<dbReference type="PANTHER" id="PTHR48022">
    <property type="entry name" value="PLASTIDIC GLUCOSE TRANSPORTER 4"/>
    <property type="match status" value="1"/>
</dbReference>
<feature type="transmembrane region" description="Helical" evidence="6">
    <location>
        <begin position="110"/>
        <end position="131"/>
    </location>
</feature>
<dbReference type="GO" id="GO:0005351">
    <property type="term" value="F:carbohydrate:proton symporter activity"/>
    <property type="evidence" value="ECO:0007669"/>
    <property type="project" value="TreeGrafter"/>
</dbReference>
<feature type="transmembrane region" description="Helical" evidence="6">
    <location>
        <begin position="233"/>
        <end position="252"/>
    </location>
</feature>
<dbReference type="PANTHER" id="PTHR48022:SF36">
    <property type="entry name" value="LACTOSE PERMEASE, PUTATIVE (AFU_ORTHOLOGUE AFUA_1G17310)-RELATED"/>
    <property type="match status" value="1"/>
</dbReference>
<evidence type="ECO:0000256" key="3">
    <source>
        <dbReference type="ARBA" id="ARBA00022692"/>
    </source>
</evidence>
<comment type="similarity">
    <text evidence="2">Belongs to the major facilitator superfamily. Sugar transporter (TC 2.A.1.1) family.</text>
</comment>
<reference evidence="8 9" key="1">
    <citation type="submission" date="2016-03" db="EMBL/GenBank/DDBJ databases">
        <title>Comparative genomics of Pseudogymnoascus destructans, the fungus causing white-nose syndrome of bats.</title>
        <authorList>
            <person name="Palmer J.M."/>
            <person name="Drees K.P."/>
            <person name="Foster J.T."/>
            <person name="Lindner D.L."/>
        </authorList>
    </citation>
    <scope>NUCLEOTIDE SEQUENCE [LARGE SCALE GENOMIC DNA]</scope>
    <source>
        <strain evidence="8 9">UAMH 10579</strain>
    </source>
</reference>
<evidence type="ECO:0000256" key="5">
    <source>
        <dbReference type="ARBA" id="ARBA00023136"/>
    </source>
</evidence>
<comment type="subcellular location">
    <subcellularLocation>
        <location evidence="1">Membrane</location>
        <topology evidence="1">Multi-pass membrane protein</topology>
    </subcellularLocation>
</comment>
<dbReference type="RefSeq" id="XP_018134079.1">
    <property type="nucleotide sequence ID" value="XM_018271186.2"/>
</dbReference>
<dbReference type="InterPro" id="IPR005829">
    <property type="entry name" value="Sugar_transporter_CS"/>
</dbReference>
<feature type="transmembrane region" description="Helical" evidence="6">
    <location>
        <begin position="327"/>
        <end position="349"/>
    </location>
</feature>
<feature type="transmembrane region" description="Helical" evidence="6">
    <location>
        <begin position="461"/>
        <end position="482"/>
    </location>
</feature>
<evidence type="ECO:0000256" key="6">
    <source>
        <dbReference type="SAM" id="Phobius"/>
    </source>
</evidence>
<sequence length="557" mass="61345">MSTNEVSKTEVAGDAIVEDIHTHFPVVAEGSGKTANNEGAKEREVYNAELYAAIQESRIPPWSKAARKLYLCVFIAFCCACANGYDGSLMGSIIVMPHFQSRMHNGNDGWQVSVMTSLYSVGSIVATPFAAAVSDKWGRRVGMVWGCFGIIIGSIITASSFSMAQITVGRFILGAGIQFMTVAAPAYSMEVAPPQWRGRFTGFYNCGWFGGSIPAALVTFGCQYIDSEWSWRVPFLCQCFACFIVLGAVHFIPESPRYLFANGREAEAIDFLTEYHGGGNRNARLVLLEIEEIQESIRQELNDKKIPWWDFSCLFKTKEARWRSSQVLMMGVFGQFSGNGLGYFNATIFGELGVKSVAQQLGYNVLNSVISAIGAGTAVSQTDRMPRRKVLVYGTFACAVMLAINGGCNVAFGRDQTNINAGQSALAFYFLFNVVNSFTYTPLQGVVPVEALDNTRRAKGLAFYGFLTGCLGFINTFCTPIANKTIGLNYIWVFVGWDCIETVCWYFFGIEAQGRTLEELEWVYKQPNPVKASQHVDRIVQQADGTVTEKIVSENDS</sequence>
<name>A0A1B8GX13_9PEZI</name>
<keyword evidence="4 6" id="KW-1133">Transmembrane helix</keyword>
<evidence type="ECO:0000313" key="9">
    <source>
        <dbReference type="Proteomes" id="UP000091956"/>
    </source>
</evidence>
<accession>A0A1B8GX13</accession>
<dbReference type="AlphaFoldDB" id="A0A1B8GX13"/>
<feature type="transmembrane region" description="Helical" evidence="6">
    <location>
        <begin position="143"/>
        <end position="162"/>
    </location>
</feature>
<evidence type="ECO:0000256" key="2">
    <source>
        <dbReference type="ARBA" id="ARBA00010992"/>
    </source>
</evidence>
<dbReference type="OrthoDB" id="6133115at2759"/>
<feature type="transmembrane region" description="Helical" evidence="6">
    <location>
        <begin position="69"/>
        <end position="90"/>
    </location>
</feature>
<dbReference type="SUPFAM" id="SSF103473">
    <property type="entry name" value="MFS general substrate transporter"/>
    <property type="match status" value="1"/>
</dbReference>
<feature type="transmembrane region" description="Helical" evidence="6">
    <location>
        <begin position="424"/>
        <end position="449"/>
    </location>
</feature>
<feature type="transmembrane region" description="Helical" evidence="6">
    <location>
        <begin position="200"/>
        <end position="221"/>
    </location>
</feature>
<feature type="transmembrane region" description="Helical" evidence="6">
    <location>
        <begin position="361"/>
        <end position="379"/>
    </location>
</feature>
<proteinExistence type="inferred from homology"/>
<dbReference type="Proteomes" id="UP000091956">
    <property type="component" value="Unassembled WGS sequence"/>
</dbReference>
<dbReference type="InterPro" id="IPR005828">
    <property type="entry name" value="MFS_sugar_transport-like"/>
</dbReference>
<dbReference type="InterPro" id="IPR036259">
    <property type="entry name" value="MFS_trans_sf"/>
</dbReference>
<dbReference type="EMBL" id="KV460209">
    <property type="protein sequence ID" value="OBU00347.1"/>
    <property type="molecule type" value="Genomic_DNA"/>
</dbReference>
<reference evidence="9" key="2">
    <citation type="journal article" date="2018" name="Nat. Commun.">
        <title>Extreme sensitivity to ultraviolet light in the fungal pathogen causing white-nose syndrome of bats.</title>
        <authorList>
            <person name="Palmer J.M."/>
            <person name="Drees K.P."/>
            <person name="Foster J.T."/>
            <person name="Lindner D.L."/>
        </authorList>
    </citation>
    <scope>NUCLEOTIDE SEQUENCE [LARGE SCALE GENOMIC DNA]</scope>
    <source>
        <strain evidence="9">UAMH 10579</strain>
    </source>
</reference>
<keyword evidence="9" id="KW-1185">Reference proteome</keyword>
<dbReference type="GO" id="GO:0016020">
    <property type="term" value="C:membrane"/>
    <property type="evidence" value="ECO:0007669"/>
    <property type="project" value="UniProtKB-SubCell"/>
</dbReference>
<dbReference type="PROSITE" id="PS50850">
    <property type="entry name" value="MFS"/>
    <property type="match status" value="1"/>
</dbReference>
<dbReference type="PROSITE" id="PS00216">
    <property type="entry name" value="SUGAR_TRANSPORT_1"/>
    <property type="match status" value="1"/>
</dbReference>
<dbReference type="InterPro" id="IPR050360">
    <property type="entry name" value="MFS_Sugar_Transporters"/>
</dbReference>
<dbReference type="GeneID" id="28835054"/>
<feature type="transmembrane region" description="Helical" evidence="6">
    <location>
        <begin position="391"/>
        <end position="412"/>
    </location>
</feature>
<organism evidence="8 9">
    <name type="scientific">Pseudogymnoascus verrucosus</name>
    <dbReference type="NCBI Taxonomy" id="342668"/>
    <lineage>
        <taxon>Eukaryota</taxon>
        <taxon>Fungi</taxon>
        <taxon>Dikarya</taxon>
        <taxon>Ascomycota</taxon>
        <taxon>Pezizomycotina</taxon>
        <taxon>Leotiomycetes</taxon>
        <taxon>Thelebolales</taxon>
        <taxon>Thelebolaceae</taxon>
        <taxon>Pseudogymnoascus</taxon>
    </lineage>
</organism>
<evidence type="ECO:0000256" key="1">
    <source>
        <dbReference type="ARBA" id="ARBA00004141"/>
    </source>
</evidence>
<evidence type="ECO:0000256" key="4">
    <source>
        <dbReference type="ARBA" id="ARBA00022989"/>
    </source>
</evidence>
<evidence type="ECO:0000259" key="7">
    <source>
        <dbReference type="PROSITE" id="PS50850"/>
    </source>
</evidence>
<dbReference type="Pfam" id="PF00083">
    <property type="entry name" value="Sugar_tr"/>
    <property type="match status" value="1"/>
</dbReference>